<sequence length="255" mass="30150">MSFVSDNSANYSPLYKQQCQNVKLIDAAYSSIESKIKESIRTEKRDEEIVFTRLLSNITVIWMEASILKICYDNNSFTEEDILEIRNSKSLEQRIIGLINMSVCKKYNIPFTRKHLDLELRYTQRARYKGLIQLIENDFKESVSIRNKIAHGQWKFAYSNNENALDKEITGKINSENIVAIQLKRNLFKNLMDLIQHIAVDFEKYDLNFDIMYEKIEGYKHNKEGRSYQEYRNMLIEKYRIGLIKKNKNLSQSLV</sequence>
<dbReference type="EMBL" id="JAPNPE010000002">
    <property type="protein sequence ID" value="MDK7391699.1"/>
    <property type="molecule type" value="Genomic_DNA"/>
</dbReference>
<gene>
    <name evidence="1" type="ORF">OWO78_09605</name>
</gene>
<dbReference type="RefSeq" id="WP_000011491.1">
    <property type="nucleotide sequence ID" value="NZ_CP099450.1"/>
</dbReference>
<evidence type="ECO:0000313" key="1">
    <source>
        <dbReference type="EMBL" id="MDK7391699.1"/>
    </source>
</evidence>
<dbReference type="AlphaFoldDB" id="A0AAP4FTQ4"/>
<name>A0AAP4FTQ4_9BACI</name>
<reference evidence="1" key="1">
    <citation type="submission" date="2022-11" db="EMBL/GenBank/DDBJ databases">
        <title>WGS-based characterization of Bacillus cereus isolated from food &amp; feed additives.</title>
        <authorList>
            <person name="Bogaerts B."/>
            <person name="Fraiture M.-A."/>
            <person name="Roosens N.H.C."/>
            <person name="De Keersmaecker S.C.J."/>
            <person name="Vanneste K."/>
        </authorList>
    </citation>
    <scope>NUCLEOTIDE SEQUENCE</scope>
    <source>
        <strain evidence="1">74.2</strain>
    </source>
</reference>
<evidence type="ECO:0000313" key="2">
    <source>
        <dbReference type="Proteomes" id="UP001174229"/>
    </source>
</evidence>
<organism evidence="1 2">
    <name type="scientific">Bacillus pacificus</name>
    <dbReference type="NCBI Taxonomy" id="2026187"/>
    <lineage>
        <taxon>Bacteria</taxon>
        <taxon>Bacillati</taxon>
        <taxon>Bacillota</taxon>
        <taxon>Bacilli</taxon>
        <taxon>Bacillales</taxon>
        <taxon>Bacillaceae</taxon>
        <taxon>Bacillus</taxon>
        <taxon>Bacillus cereus group</taxon>
    </lineage>
</organism>
<comment type="caution">
    <text evidence="1">The sequence shown here is derived from an EMBL/GenBank/DDBJ whole genome shotgun (WGS) entry which is preliminary data.</text>
</comment>
<protein>
    <submittedName>
        <fullName evidence="1">Uncharacterized protein</fullName>
    </submittedName>
</protein>
<accession>A0AAP4FTQ4</accession>
<dbReference type="Proteomes" id="UP001174229">
    <property type="component" value="Unassembled WGS sequence"/>
</dbReference>
<proteinExistence type="predicted"/>